<name>A0A4Z2FYI2_9TELE</name>
<dbReference type="Proteomes" id="UP000314294">
    <property type="component" value="Unassembled WGS sequence"/>
</dbReference>
<sequence length="65" mass="7968">MVFGFQIIPTFPHEYLELFLNSQWDAQLQHNNEHNARWRPVEISSHPEREKICKMQIIFREFIKV</sequence>
<comment type="caution">
    <text evidence="1">The sequence shown here is derived from an EMBL/GenBank/DDBJ whole genome shotgun (WGS) entry which is preliminary data.</text>
</comment>
<gene>
    <name evidence="1" type="ORF">EYF80_043841</name>
</gene>
<keyword evidence="2" id="KW-1185">Reference proteome</keyword>
<organism evidence="1 2">
    <name type="scientific">Liparis tanakae</name>
    <name type="common">Tanaka's snailfish</name>
    <dbReference type="NCBI Taxonomy" id="230148"/>
    <lineage>
        <taxon>Eukaryota</taxon>
        <taxon>Metazoa</taxon>
        <taxon>Chordata</taxon>
        <taxon>Craniata</taxon>
        <taxon>Vertebrata</taxon>
        <taxon>Euteleostomi</taxon>
        <taxon>Actinopterygii</taxon>
        <taxon>Neopterygii</taxon>
        <taxon>Teleostei</taxon>
        <taxon>Neoteleostei</taxon>
        <taxon>Acanthomorphata</taxon>
        <taxon>Eupercaria</taxon>
        <taxon>Perciformes</taxon>
        <taxon>Cottioidei</taxon>
        <taxon>Cottales</taxon>
        <taxon>Liparidae</taxon>
        <taxon>Liparis</taxon>
    </lineage>
</organism>
<dbReference type="AlphaFoldDB" id="A0A4Z2FYI2"/>
<evidence type="ECO:0000313" key="1">
    <source>
        <dbReference type="EMBL" id="TNN45960.1"/>
    </source>
</evidence>
<evidence type="ECO:0000313" key="2">
    <source>
        <dbReference type="Proteomes" id="UP000314294"/>
    </source>
</evidence>
<dbReference type="EMBL" id="SRLO01000815">
    <property type="protein sequence ID" value="TNN45960.1"/>
    <property type="molecule type" value="Genomic_DNA"/>
</dbReference>
<proteinExistence type="predicted"/>
<accession>A0A4Z2FYI2</accession>
<reference evidence="1 2" key="1">
    <citation type="submission" date="2019-03" db="EMBL/GenBank/DDBJ databases">
        <title>First draft genome of Liparis tanakae, snailfish: a comprehensive survey of snailfish specific genes.</title>
        <authorList>
            <person name="Kim W."/>
            <person name="Song I."/>
            <person name="Jeong J.-H."/>
            <person name="Kim D."/>
            <person name="Kim S."/>
            <person name="Ryu S."/>
            <person name="Song J.Y."/>
            <person name="Lee S.K."/>
        </authorList>
    </citation>
    <scope>NUCLEOTIDE SEQUENCE [LARGE SCALE GENOMIC DNA]</scope>
    <source>
        <tissue evidence="1">Muscle</tissue>
    </source>
</reference>
<protein>
    <submittedName>
        <fullName evidence="1">Uncharacterized protein</fullName>
    </submittedName>
</protein>